<evidence type="ECO:0000313" key="2">
    <source>
        <dbReference type="EMBL" id="OPC85307.1"/>
    </source>
</evidence>
<dbReference type="InterPro" id="IPR020348">
    <property type="entry name" value="Uncharacterised_YvaD"/>
</dbReference>
<dbReference type="STRING" id="159449.B4N89_25935"/>
<gene>
    <name evidence="2" type="ORF">B4N89_25935</name>
</gene>
<evidence type="ECO:0000256" key="1">
    <source>
        <dbReference type="SAM" id="Phobius"/>
    </source>
</evidence>
<keyword evidence="1" id="KW-0472">Membrane</keyword>
<keyword evidence="1" id="KW-0812">Transmembrane</keyword>
<proteinExistence type="predicted"/>
<name>A0A1T3P884_9ACTN</name>
<dbReference type="OrthoDB" id="2469007at2"/>
<feature type="transmembrane region" description="Helical" evidence="1">
    <location>
        <begin position="77"/>
        <end position="94"/>
    </location>
</feature>
<keyword evidence="3" id="KW-1185">Reference proteome</keyword>
<protein>
    <recommendedName>
        <fullName evidence="4">YvaD family protein</fullName>
    </recommendedName>
</protein>
<dbReference type="Pfam" id="PF17314">
    <property type="entry name" value="DUF5360"/>
    <property type="match status" value="1"/>
</dbReference>
<sequence>MCFTRVSMAVADVGFLLYWTVTLLALLPAEYAYKDYADPVISDWNHSFVPLDLAAAATGLAALRLGRRIAPERIHPLLPISLVLTAVAGLQAVAFWTPRGDFAIEWWLPNLFLLLFPLPALAVLVRRTTIARP</sequence>
<feature type="transmembrane region" description="Helical" evidence="1">
    <location>
        <begin position="47"/>
        <end position="65"/>
    </location>
</feature>
<evidence type="ECO:0000313" key="3">
    <source>
        <dbReference type="Proteomes" id="UP000190037"/>
    </source>
</evidence>
<evidence type="ECO:0008006" key="4">
    <source>
        <dbReference type="Google" id="ProtNLM"/>
    </source>
</evidence>
<dbReference type="AlphaFoldDB" id="A0A1T3P884"/>
<accession>A0A1T3P884</accession>
<dbReference type="EMBL" id="MWQN01000001">
    <property type="protein sequence ID" value="OPC85307.1"/>
    <property type="molecule type" value="Genomic_DNA"/>
</dbReference>
<reference evidence="2 3" key="1">
    <citation type="submission" date="2017-03" db="EMBL/GenBank/DDBJ databases">
        <title>Draft genome sequence of Streptomyces scabrisporus NF3, endophyte isolated from Amphipterygium adstringens.</title>
        <authorList>
            <person name="Vazquez M."/>
            <person name="Ceapa C.D."/>
            <person name="Rodriguez Luna D."/>
            <person name="Sanchez Esquivel S."/>
        </authorList>
    </citation>
    <scope>NUCLEOTIDE SEQUENCE [LARGE SCALE GENOMIC DNA]</scope>
    <source>
        <strain evidence="2 3">NF3</strain>
    </source>
</reference>
<dbReference type="Proteomes" id="UP000190037">
    <property type="component" value="Unassembled WGS sequence"/>
</dbReference>
<comment type="caution">
    <text evidence="2">The sequence shown here is derived from an EMBL/GenBank/DDBJ whole genome shotgun (WGS) entry which is preliminary data.</text>
</comment>
<keyword evidence="1" id="KW-1133">Transmembrane helix</keyword>
<organism evidence="2 3">
    <name type="scientific">Embleya scabrispora</name>
    <dbReference type="NCBI Taxonomy" id="159449"/>
    <lineage>
        <taxon>Bacteria</taxon>
        <taxon>Bacillati</taxon>
        <taxon>Actinomycetota</taxon>
        <taxon>Actinomycetes</taxon>
        <taxon>Kitasatosporales</taxon>
        <taxon>Streptomycetaceae</taxon>
        <taxon>Embleya</taxon>
    </lineage>
</organism>
<feature type="transmembrane region" description="Helical" evidence="1">
    <location>
        <begin position="7"/>
        <end position="27"/>
    </location>
</feature>
<feature type="transmembrane region" description="Helical" evidence="1">
    <location>
        <begin position="106"/>
        <end position="125"/>
    </location>
</feature>